<keyword evidence="3" id="KW-1133">Transmembrane helix</keyword>
<keyword evidence="3" id="KW-0472">Membrane</keyword>
<comment type="similarity">
    <text evidence="2">Belongs to the AB hydrolase superfamily. Epoxide hydrolase family.</text>
</comment>
<evidence type="ECO:0000313" key="6">
    <source>
        <dbReference type="Proteomes" id="UP000494165"/>
    </source>
</evidence>
<reference evidence="5 6" key="1">
    <citation type="submission" date="2020-04" db="EMBL/GenBank/DDBJ databases">
        <authorList>
            <person name="Alioto T."/>
            <person name="Alioto T."/>
            <person name="Gomez Garrido J."/>
        </authorList>
    </citation>
    <scope>NUCLEOTIDE SEQUENCE [LARGE SCALE GENOMIC DNA]</scope>
</reference>
<protein>
    <recommendedName>
        <fullName evidence="4">AB hydrolase-1 domain-containing protein</fullName>
    </recommendedName>
</protein>
<sequence>MHESCTAFVKKPSQWSHEMWKKIVTWLVVRAIALFYTWLLALFYVWKYVTNPGVKFWRVQRRETPPDCLSDPAYGQHAYVQLKDVKLHYVEKGDKSKELMLFVHGFPEFWYSWRNQIKEFSKDYWVVAVDLRGYGDSEKPRGLAAYKLNTLVDDLRQLILALQKKDCILVSHDWGAVVSWYFVMTNPQLVSKYVIMNLPHPEIIRKNPSIKQFFMSWYMFFFQLPLLPELYISSYDFYGFAAMLRAGKGINSKVTAEDIEAYKYTFGKPGALTGPINYYRSNVFHTDGLKGLNAKPKYMPPGLLIFGAEDKYIDVRNVELTEKFVPKLQTKILKRGNHFIQQDEPSAVNDAMHEFLKSF</sequence>
<proteinExistence type="inferred from homology"/>
<keyword evidence="1" id="KW-0378">Hydrolase</keyword>
<keyword evidence="6" id="KW-1185">Reference proteome</keyword>
<dbReference type="InterPro" id="IPR000073">
    <property type="entry name" value="AB_hydrolase_1"/>
</dbReference>
<dbReference type="InterPro" id="IPR029058">
    <property type="entry name" value="AB_hydrolase_fold"/>
</dbReference>
<dbReference type="EMBL" id="CADEPI010000036">
    <property type="protein sequence ID" value="CAB3368165.1"/>
    <property type="molecule type" value="Genomic_DNA"/>
</dbReference>
<name>A0A8S1CSA1_9INSE</name>
<dbReference type="Pfam" id="PF00561">
    <property type="entry name" value="Abhydrolase_1"/>
    <property type="match status" value="1"/>
</dbReference>
<dbReference type="AlphaFoldDB" id="A0A8S1CSA1"/>
<feature type="transmembrane region" description="Helical" evidence="3">
    <location>
        <begin position="23"/>
        <end position="46"/>
    </location>
</feature>
<evidence type="ECO:0000256" key="2">
    <source>
        <dbReference type="ARBA" id="ARBA00038334"/>
    </source>
</evidence>
<feature type="domain" description="AB hydrolase-1" evidence="4">
    <location>
        <begin position="99"/>
        <end position="345"/>
    </location>
</feature>
<evidence type="ECO:0000259" key="4">
    <source>
        <dbReference type="Pfam" id="PF00561"/>
    </source>
</evidence>
<dbReference type="Gene3D" id="3.40.50.1820">
    <property type="entry name" value="alpha/beta hydrolase"/>
    <property type="match status" value="1"/>
</dbReference>
<dbReference type="InterPro" id="IPR000639">
    <property type="entry name" value="Epox_hydrolase-like"/>
</dbReference>
<dbReference type="OrthoDB" id="408373at2759"/>
<dbReference type="PANTHER" id="PTHR43329">
    <property type="entry name" value="EPOXIDE HYDROLASE"/>
    <property type="match status" value="1"/>
</dbReference>
<dbReference type="SUPFAM" id="SSF53474">
    <property type="entry name" value="alpha/beta-Hydrolases"/>
    <property type="match status" value="1"/>
</dbReference>
<dbReference type="Proteomes" id="UP000494165">
    <property type="component" value="Unassembled WGS sequence"/>
</dbReference>
<accession>A0A8S1CSA1</accession>
<comment type="caution">
    <text evidence="5">The sequence shown here is derived from an EMBL/GenBank/DDBJ whole genome shotgun (WGS) entry which is preliminary data.</text>
</comment>
<dbReference type="PRINTS" id="PR00412">
    <property type="entry name" value="EPOXHYDRLASE"/>
</dbReference>
<evidence type="ECO:0000256" key="1">
    <source>
        <dbReference type="ARBA" id="ARBA00022801"/>
    </source>
</evidence>
<gene>
    <name evidence="5" type="ORF">CLODIP_2_CD08139</name>
</gene>
<keyword evidence="3" id="KW-0812">Transmembrane</keyword>
<evidence type="ECO:0000313" key="5">
    <source>
        <dbReference type="EMBL" id="CAB3368165.1"/>
    </source>
</evidence>
<evidence type="ECO:0000256" key="3">
    <source>
        <dbReference type="SAM" id="Phobius"/>
    </source>
</evidence>
<dbReference type="GO" id="GO:0004301">
    <property type="term" value="F:epoxide hydrolase activity"/>
    <property type="evidence" value="ECO:0007669"/>
    <property type="project" value="UniProtKB-ARBA"/>
</dbReference>
<organism evidence="5 6">
    <name type="scientific">Cloeon dipterum</name>
    <dbReference type="NCBI Taxonomy" id="197152"/>
    <lineage>
        <taxon>Eukaryota</taxon>
        <taxon>Metazoa</taxon>
        <taxon>Ecdysozoa</taxon>
        <taxon>Arthropoda</taxon>
        <taxon>Hexapoda</taxon>
        <taxon>Insecta</taxon>
        <taxon>Pterygota</taxon>
        <taxon>Palaeoptera</taxon>
        <taxon>Ephemeroptera</taxon>
        <taxon>Pisciforma</taxon>
        <taxon>Baetidae</taxon>
        <taxon>Cloeon</taxon>
    </lineage>
</organism>